<evidence type="ECO:0000256" key="1">
    <source>
        <dbReference type="SAM" id="MobiDB-lite"/>
    </source>
</evidence>
<feature type="transmembrane region" description="Helical" evidence="2">
    <location>
        <begin position="184"/>
        <end position="204"/>
    </location>
</feature>
<comment type="caution">
    <text evidence="3">The sequence shown here is derived from an EMBL/GenBank/DDBJ whole genome shotgun (WGS) entry which is preliminary data.</text>
</comment>
<name>A0A1F8DJ64_9BACT</name>
<keyword evidence="2" id="KW-1133">Transmembrane helix</keyword>
<gene>
    <name evidence="3" type="ORF">A2573_03510</name>
</gene>
<accession>A0A1F8DJ64</accession>
<keyword evidence="2" id="KW-0812">Transmembrane</keyword>
<feature type="region of interest" description="Disordered" evidence="1">
    <location>
        <begin position="127"/>
        <end position="178"/>
    </location>
</feature>
<organism evidence="3 4">
    <name type="scientific">Candidatus Woesebacteria bacterium RIFOXYD1_FULL_43_18</name>
    <dbReference type="NCBI Taxonomy" id="1802551"/>
    <lineage>
        <taxon>Bacteria</taxon>
        <taxon>Candidatus Woeseibacteriota</taxon>
    </lineage>
</organism>
<sequence>MKKSIGKLGTILIILVTVILAGVAIFTALRLYQLRQQSVAPNVPSSQPKAVTNCTTEVMPCPPGADKEFARRVPPDCEFESCYTTNNCILEVTQCPDGTWVPRIPPECNFAPCAGSCLIGFTLSTQTSSPTPTATATSTSSPTSTPTGSPGASATPTPTPGKTVTPAPTATPTAPALPVSGTDWPTVFGVAIGFFVIIGSLLLAL</sequence>
<dbReference type="AlphaFoldDB" id="A0A1F8DJ64"/>
<dbReference type="Proteomes" id="UP000177596">
    <property type="component" value="Unassembled WGS sequence"/>
</dbReference>
<dbReference type="EMBL" id="MGIL01000007">
    <property type="protein sequence ID" value="OGM88647.1"/>
    <property type="molecule type" value="Genomic_DNA"/>
</dbReference>
<reference evidence="3 4" key="1">
    <citation type="journal article" date="2016" name="Nat. Commun.">
        <title>Thousands of microbial genomes shed light on interconnected biogeochemical processes in an aquifer system.</title>
        <authorList>
            <person name="Anantharaman K."/>
            <person name="Brown C.T."/>
            <person name="Hug L.A."/>
            <person name="Sharon I."/>
            <person name="Castelle C.J."/>
            <person name="Probst A.J."/>
            <person name="Thomas B.C."/>
            <person name="Singh A."/>
            <person name="Wilkins M.J."/>
            <person name="Karaoz U."/>
            <person name="Brodie E.L."/>
            <person name="Williams K.H."/>
            <person name="Hubbard S.S."/>
            <person name="Banfield J.F."/>
        </authorList>
    </citation>
    <scope>NUCLEOTIDE SEQUENCE [LARGE SCALE GENOMIC DNA]</scope>
</reference>
<protein>
    <submittedName>
        <fullName evidence="3">Uncharacterized protein</fullName>
    </submittedName>
</protein>
<evidence type="ECO:0000256" key="2">
    <source>
        <dbReference type="SAM" id="Phobius"/>
    </source>
</evidence>
<keyword evidence="2" id="KW-0472">Membrane</keyword>
<evidence type="ECO:0000313" key="3">
    <source>
        <dbReference type="EMBL" id="OGM88647.1"/>
    </source>
</evidence>
<proteinExistence type="predicted"/>
<evidence type="ECO:0000313" key="4">
    <source>
        <dbReference type="Proteomes" id="UP000177596"/>
    </source>
</evidence>
<feature type="transmembrane region" description="Helical" evidence="2">
    <location>
        <begin position="12"/>
        <end position="32"/>
    </location>
</feature>